<sequence>MVGGPIILMGIDAEDGGVGGHGPIANYISVVNDILSNVSNGGSGILVIGGGKDTTTPDQVTAFWNAISSGTGVTVTYVNGAANIAAQSFAGFAMLAVVSDVNNTPSGGLTAAENDALTARAADFAAFVNGGGGLLGFSSDFAPTSLPYGYLTIVGTFVVTTVNQYDNIAPTAAGMAIGITDALDICCWHQVFNSFPSFLGILATNNVQGNPGFGVPAAIGGQQIVVGTTTTTTTTTTTSTTSTTTTTTQCPIPNPQTCCVATVEFLTQLVPPALEGTVEITAIDVEAAIEAVCPEKVVICGKVIKEITYTAVAADGTQTPGTVRFDERSFQCVIDREDADEGEVTDFVIVGADILCQASSFVQNMGTRPDINNPGGTVNVFWKLREKDLVKVCIRRV</sequence>
<protein>
    <submittedName>
        <fullName evidence="1">Uncharacterized protein</fullName>
    </submittedName>
</protein>
<accession>A0A2N5HIL0</accession>
<evidence type="ECO:0000313" key="2">
    <source>
        <dbReference type="Proteomes" id="UP000234950"/>
    </source>
</evidence>
<dbReference type="RefSeq" id="WP_101647778.1">
    <property type="nucleotide sequence ID" value="NZ_PGVE01000041.1"/>
</dbReference>
<organism evidence="1 2">
    <name type="scientific">Neobacillus cucumis</name>
    <dbReference type="NCBI Taxonomy" id="1740721"/>
    <lineage>
        <taxon>Bacteria</taxon>
        <taxon>Bacillati</taxon>
        <taxon>Bacillota</taxon>
        <taxon>Bacilli</taxon>
        <taxon>Bacillales</taxon>
        <taxon>Bacillaceae</taxon>
        <taxon>Neobacillus</taxon>
    </lineage>
</organism>
<reference evidence="1 2" key="1">
    <citation type="submission" date="2017-11" db="EMBL/GenBank/DDBJ databases">
        <title>Comparitive Functional Genomics of Dry Heat Resistant strains isolated from the Viking Spacecraft.</title>
        <authorList>
            <person name="Seuylemezian A."/>
            <person name="Cooper K."/>
            <person name="Vaishampayan P."/>
        </authorList>
    </citation>
    <scope>NUCLEOTIDE SEQUENCE [LARGE SCALE GENOMIC DNA]</scope>
    <source>
        <strain evidence="1 2">V32-6</strain>
    </source>
</reference>
<dbReference type="AlphaFoldDB" id="A0A2N5HIL0"/>
<dbReference type="Proteomes" id="UP000234950">
    <property type="component" value="Unassembled WGS sequence"/>
</dbReference>
<name>A0A2N5HIL0_9BACI</name>
<evidence type="ECO:0000313" key="1">
    <source>
        <dbReference type="EMBL" id="PLS05338.1"/>
    </source>
</evidence>
<proteinExistence type="predicted"/>
<dbReference type="OrthoDB" id="2860440at2"/>
<gene>
    <name evidence="1" type="ORF">CVD27_10075</name>
</gene>
<comment type="caution">
    <text evidence="1">The sequence shown here is derived from an EMBL/GenBank/DDBJ whole genome shotgun (WGS) entry which is preliminary data.</text>
</comment>
<dbReference type="EMBL" id="PGVE01000041">
    <property type="protein sequence ID" value="PLS05338.1"/>
    <property type="molecule type" value="Genomic_DNA"/>
</dbReference>
<keyword evidence="2" id="KW-1185">Reference proteome</keyword>